<feature type="non-terminal residue" evidence="1">
    <location>
        <position position="1"/>
    </location>
</feature>
<evidence type="ECO:0000313" key="1">
    <source>
        <dbReference type="EMBL" id="CAG8805697.1"/>
    </source>
</evidence>
<protein>
    <submittedName>
        <fullName evidence="1">21493_t:CDS:1</fullName>
    </submittedName>
</protein>
<reference evidence="1" key="1">
    <citation type="submission" date="2021-06" db="EMBL/GenBank/DDBJ databases">
        <authorList>
            <person name="Kallberg Y."/>
            <person name="Tangrot J."/>
            <person name="Rosling A."/>
        </authorList>
    </citation>
    <scope>NUCLEOTIDE SEQUENCE</scope>
    <source>
        <strain evidence="1">MA453B</strain>
    </source>
</reference>
<organism evidence="1 2">
    <name type="scientific">Dentiscutata erythropus</name>
    <dbReference type="NCBI Taxonomy" id="1348616"/>
    <lineage>
        <taxon>Eukaryota</taxon>
        <taxon>Fungi</taxon>
        <taxon>Fungi incertae sedis</taxon>
        <taxon>Mucoromycota</taxon>
        <taxon>Glomeromycotina</taxon>
        <taxon>Glomeromycetes</taxon>
        <taxon>Diversisporales</taxon>
        <taxon>Gigasporaceae</taxon>
        <taxon>Dentiscutata</taxon>
    </lineage>
</organism>
<name>A0A9N9P5G7_9GLOM</name>
<dbReference type="AlphaFoldDB" id="A0A9N9P5G7"/>
<gene>
    <name evidence="1" type="ORF">DERYTH_LOCUS24326</name>
</gene>
<evidence type="ECO:0000313" key="2">
    <source>
        <dbReference type="Proteomes" id="UP000789405"/>
    </source>
</evidence>
<keyword evidence="2" id="KW-1185">Reference proteome</keyword>
<dbReference type="Proteomes" id="UP000789405">
    <property type="component" value="Unassembled WGS sequence"/>
</dbReference>
<accession>A0A9N9P5G7</accession>
<proteinExistence type="predicted"/>
<dbReference type="EMBL" id="CAJVPY010040366">
    <property type="protein sequence ID" value="CAG8805697.1"/>
    <property type="molecule type" value="Genomic_DNA"/>
</dbReference>
<sequence>EEGKKAKKLRKKRTKRRIETPTKSRDFGFRVSAKLKKISNSAKMEFETPLKQRSHVTYGNLNSHKNGR</sequence>
<comment type="caution">
    <text evidence="1">The sequence shown here is derived from an EMBL/GenBank/DDBJ whole genome shotgun (WGS) entry which is preliminary data.</text>
</comment>